<evidence type="ECO:0000313" key="1">
    <source>
        <dbReference type="EMBL" id="RCR68288.1"/>
    </source>
</evidence>
<gene>
    <name evidence="1" type="ORF">DUE52_18000</name>
</gene>
<evidence type="ECO:0008006" key="3">
    <source>
        <dbReference type="Google" id="ProtNLM"/>
    </source>
</evidence>
<keyword evidence="2" id="KW-1185">Reference proteome</keyword>
<dbReference type="InterPro" id="IPR036913">
    <property type="entry name" value="YegP-like_sf"/>
</dbReference>
<comment type="caution">
    <text evidence="1">The sequence shown here is derived from an EMBL/GenBank/DDBJ whole genome shotgun (WGS) entry which is preliminary data.</text>
</comment>
<reference evidence="1 2" key="1">
    <citation type="submission" date="2018-07" db="EMBL/GenBank/DDBJ databases">
        <title>Genome analysis of Larkinella rosea.</title>
        <authorList>
            <person name="Zhou Z."/>
            <person name="Wang G."/>
        </authorList>
    </citation>
    <scope>NUCLEOTIDE SEQUENCE [LARGE SCALE GENOMIC DNA]</scope>
    <source>
        <strain evidence="2">zzj9</strain>
    </source>
</reference>
<organism evidence="1 2">
    <name type="scientific">Larkinella punicea</name>
    <dbReference type="NCBI Taxonomy" id="2315727"/>
    <lineage>
        <taxon>Bacteria</taxon>
        <taxon>Pseudomonadati</taxon>
        <taxon>Bacteroidota</taxon>
        <taxon>Cytophagia</taxon>
        <taxon>Cytophagales</taxon>
        <taxon>Spirosomataceae</taxon>
        <taxon>Larkinella</taxon>
    </lineage>
</organism>
<dbReference type="SUPFAM" id="SSF160113">
    <property type="entry name" value="YegP-like"/>
    <property type="match status" value="1"/>
</dbReference>
<name>A0A368JKV5_9BACT</name>
<dbReference type="OrthoDB" id="961103at2"/>
<protein>
    <recommendedName>
        <fullName evidence="3">DUF1508 domain-containing protein</fullName>
    </recommendedName>
</protein>
<accession>A0A368JKV5</accession>
<dbReference type="Proteomes" id="UP000253383">
    <property type="component" value="Unassembled WGS sequence"/>
</dbReference>
<dbReference type="Gene3D" id="2.30.29.80">
    <property type="match status" value="1"/>
</dbReference>
<dbReference type="RefSeq" id="WP_114407419.1">
    <property type="nucleotide sequence ID" value="NZ_QOWE01000014.1"/>
</dbReference>
<sequence>MYFIIEEAKSPSHYQVRLMTEKHQPLMNSELLSSKDACHRCIRMVKRAAAHTDNFIRWDIDKHCFNLHYGDDSQMIGAIKYKSAADRDEAINTSRLAIIEAPVEDYTTSMRQAA</sequence>
<dbReference type="EMBL" id="QOWE01000014">
    <property type="protein sequence ID" value="RCR68288.1"/>
    <property type="molecule type" value="Genomic_DNA"/>
</dbReference>
<proteinExistence type="predicted"/>
<evidence type="ECO:0000313" key="2">
    <source>
        <dbReference type="Proteomes" id="UP000253383"/>
    </source>
</evidence>
<dbReference type="AlphaFoldDB" id="A0A368JKV5"/>